<reference evidence="1" key="1">
    <citation type="submission" date="2020-05" db="EMBL/GenBank/DDBJ databases">
        <authorList>
            <person name="Chiriac C."/>
            <person name="Salcher M."/>
            <person name="Ghai R."/>
            <person name="Kavagutti S V."/>
        </authorList>
    </citation>
    <scope>NUCLEOTIDE SEQUENCE</scope>
</reference>
<sequence length="47" mass="4877">MKKGGGGVDQETGRGMRMALAVCVILNGTAQTVRAIADLIRALRGYG</sequence>
<proteinExistence type="predicted"/>
<evidence type="ECO:0000313" key="1">
    <source>
        <dbReference type="EMBL" id="CAB4908621.1"/>
    </source>
</evidence>
<gene>
    <name evidence="1" type="ORF">UFOPK3576_00946</name>
</gene>
<dbReference type="EMBL" id="CAFBMO010000035">
    <property type="protein sequence ID" value="CAB4908621.1"/>
    <property type="molecule type" value="Genomic_DNA"/>
</dbReference>
<dbReference type="AlphaFoldDB" id="A0A6J7GJX2"/>
<protein>
    <submittedName>
        <fullName evidence="1">Unannotated protein</fullName>
    </submittedName>
</protein>
<organism evidence="1">
    <name type="scientific">freshwater metagenome</name>
    <dbReference type="NCBI Taxonomy" id="449393"/>
    <lineage>
        <taxon>unclassified sequences</taxon>
        <taxon>metagenomes</taxon>
        <taxon>ecological metagenomes</taxon>
    </lineage>
</organism>
<name>A0A6J7GJX2_9ZZZZ</name>
<accession>A0A6J7GJX2</accession>